<dbReference type="PaxDb" id="65489-OBART08G10270.1"/>
<reference evidence="1" key="1">
    <citation type="journal article" date="2009" name="Rice">
        <title>De Novo Next Generation Sequencing of Plant Genomes.</title>
        <authorList>
            <person name="Rounsley S."/>
            <person name="Marri P.R."/>
            <person name="Yu Y."/>
            <person name="He R."/>
            <person name="Sisneros N."/>
            <person name="Goicoechea J.L."/>
            <person name="Lee S.J."/>
            <person name="Angelova A."/>
            <person name="Kudrna D."/>
            <person name="Luo M."/>
            <person name="Affourtit J."/>
            <person name="Desany B."/>
            <person name="Knight J."/>
            <person name="Niazi F."/>
            <person name="Egholm M."/>
            <person name="Wing R.A."/>
        </authorList>
    </citation>
    <scope>NUCLEOTIDE SEQUENCE [LARGE SCALE GENOMIC DNA]</scope>
    <source>
        <strain evidence="1">cv. IRGC 105608</strain>
    </source>
</reference>
<dbReference type="Proteomes" id="UP000026960">
    <property type="component" value="Chromosome 8"/>
</dbReference>
<dbReference type="HOGENOM" id="CLU_2561958_0_0_1"/>
<proteinExistence type="predicted"/>
<protein>
    <submittedName>
        <fullName evidence="1">Uncharacterized protein</fullName>
    </submittedName>
</protein>
<name>A0A0D3GYV5_9ORYZ</name>
<sequence>MDGASGVVHAQLVNVARDESPVCQTLEVAGGAGWDGMDGCPTNCERRSFTGNVTTSYLPFSIVLPASASTAREREERRARQS</sequence>
<dbReference type="EnsemblPlants" id="OBART08G10270.1">
    <property type="protein sequence ID" value="OBART08G10270.1"/>
    <property type="gene ID" value="OBART08G10270"/>
</dbReference>
<evidence type="ECO:0000313" key="2">
    <source>
        <dbReference type="Proteomes" id="UP000026960"/>
    </source>
</evidence>
<reference evidence="1" key="2">
    <citation type="submission" date="2015-03" db="UniProtKB">
        <authorList>
            <consortium name="EnsemblPlants"/>
        </authorList>
    </citation>
    <scope>IDENTIFICATION</scope>
</reference>
<evidence type="ECO:0000313" key="1">
    <source>
        <dbReference type="EnsemblPlants" id="OBART08G10270.1"/>
    </source>
</evidence>
<dbReference type="AlphaFoldDB" id="A0A0D3GYV5"/>
<organism evidence="1">
    <name type="scientific">Oryza barthii</name>
    <dbReference type="NCBI Taxonomy" id="65489"/>
    <lineage>
        <taxon>Eukaryota</taxon>
        <taxon>Viridiplantae</taxon>
        <taxon>Streptophyta</taxon>
        <taxon>Embryophyta</taxon>
        <taxon>Tracheophyta</taxon>
        <taxon>Spermatophyta</taxon>
        <taxon>Magnoliopsida</taxon>
        <taxon>Liliopsida</taxon>
        <taxon>Poales</taxon>
        <taxon>Poaceae</taxon>
        <taxon>BOP clade</taxon>
        <taxon>Oryzoideae</taxon>
        <taxon>Oryzeae</taxon>
        <taxon>Oryzinae</taxon>
        <taxon>Oryza</taxon>
    </lineage>
</organism>
<dbReference type="Gramene" id="OBART08G10270.1">
    <property type="protein sequence ID" value="OBART08G10270.1"/>
    <property type="gene ID" value="OBART08G10270"/>
</dbReference>
<accession>A0A0D3GYV5</accession>
<keyword evidence="2" id="KW-1185">Reference proteome</keyword>